<proteinExistence type="predicted"/>
<keyword evidence="3" id="KW-1185">Reference proteome</keyword>
<reference evidence="2 3" key="1">
    <citation type="submission" date="2019-06" db="EMBL/GenBank/DDBJ databases">
        <title>Sequencing the genomes of 1000 actinobacteria strains.</title>
        <authorList>
            <person name="Klenk H.-P."/>
        </authorList>
    </citation>
    <scope>NUCLEOTIDE SEQUENCE [LARGE SCALE GENOMIC DNA]</scope>
    <source>
        <strain evidence="2 3">DSM 18607</strain>
    </source>
</reference>
<organism evidence="2 3">
    <name type="scientific">Lapillicoccus jejuensis</name>
    <dbReference type="NCBI Taxonomy" id="402171"/>
    <lineage>
        <taxon>Bacteria</taxon>
        <taxon>Bacillati</taxon>
        <taxon>Actinomycetota</taxon>
        <taxon>Actinomycetes</taxon>
        <taxon>Micrococcales</taxon>
        <taxon>Intrasporangiaceae</taxon>
        <taxon>Lapillicoccus</taxon>
    </lineage>
</organism>
<gene>
    <name evidence="2" type="ORF">FB458_0433</name>
</gene>
<keyword evidence="1" id="KW-0175">Coiled coil</keyword>
<protein>
    <submittedName>
        <fullName evidence="2">DivIVA domain-containing protein</fullName>
    </submittedName>
</protein>
<dbReference type="AlphaFoldDB" id="A0A542DWA2"/>
<comment type="caution">
    <text evidence="2">The sequence shown here is derived from an EMBL/GenBank/DDBJ whole genome shotgun (WGS) entry which is preliminary data.</text>
</comment>
<evidence type="ECO:0000313" key="2">
    <source>
        <dbReference type="EMBL" id="TQJ07372.1"/>
    </source>
</evidence>
<dbReference type="InterPro" id="IPR019933">
    <property type="entry name" value="DivIVA_domain"/>
</dbReference>
<dbReference type="EMBL" id="VFMN01000001">
    <property type="protein sequence ID" value="TQJ07372.1"/>
    <property type="molecule type" value="Genomic_DNA"/>
</dbReference>
<dbReference type="Proteomes" id="UP000317893">
    <property type="component" value="Unassembled WGS sequence"/>
</dbReference>
<dbReference type="NCBIfam" id="TIGR03544">
    <property type="entry name" value="DivI1A_domain"/>
    <property type="match status" value="1"/>
</dbReference>
<dbReference type="Gene3D" id="6.10.250.660">
    <property type="match status" value="1"/>
</dbReference>
<dbReference type="OrthoDB" id="3404379at2"/>
<evidence type="ECO:0000256" key="1">
    <source>
        <dbReference type="SAM" id="Coils"/>
    </source>
</evidence>
<name>A0A542DWA2_9MICO</name>
<dbReference type="RefSeq" id="WP_141846352.1">
    <property type="nucleotide sequence ID" value="NZ_BAAAPR010000006.1"/>
</dbReference>
<accession>A0A542DWA2</accession>
<feature type="coiled-coil region" evidence="1">
    <location>
        <begin position="64"/>
        <end position="91"/>
    </location>
</feature>
<sequence>MTWFVAALVVVLVVLTTAAVLGRVDGSLAEPTSTLAHEPLPDGPLRARDLEDLRFDTGLRGYRMAQVDRVLDRLRREVEDLQDEVGRLRAEARPDPTTEED</sequence>
<evidence type="ECO:0000313" key="3">
    <source>
        <dbReference type="Proteomes" id="UP000317893"/>
    </source>
</evidence>